<dbReference type="InterPro" id="IPR011051">
    <property type="entry name" value="RmlC_Cupin_sf"/>
</dbReference>
<dbReference type="CDD" id="cd02910">
    <property type="entry name" value="cupin_Yhhw_N"/>
    <property type="match status" value="1"/>
</dbReference>
<evidence type="ECO:0000256" key="3">
    <source>
        <dbReference type="RuleBase" id="RU003457"/>
    </source>
</evidence>
<dbReference type="Gene3D" id="2.60.120.10">
    <property type="entry name" value="Jelly Rolls"/>
    <property type="match status" value="2"/>
</dbReference>
<evidence type="ECO:0000259" key="4">
    <source>
        <dbReference type="Pfam" id="PF02678"/>
    </source>
</evidence>
<keyword evidence="2" id="KW-0408">Iron</keyword>
<name>X5MC42_9HYPH</name>
<sequence>MEADMVDIRKFDDHPHTRLPWLDAYHHFNFGPHRHVGRNGWGSLLVWNDDTIDPHTGFDLHGHRDMEIITYVREGAITHKDHLGNEGRTDAGDVQVMSAGSGIQHAEHNRENEATRIFQIWIAPSEAGGTPQWDQARFPREDRSGDLVALASGQGHDGALPIRADAAVYGATLKAGDSITHTLGEGRYAYLVPAKGDVLVNGERISAREGAALKDVSDIRVEVAGDAAAEILLADVPA</sequence>
<dbReference type="HOGENOM" id="CLU_064194_2_2_5"/>
<dbReference type="InterPro" id="IPR003829">
    <property type="entry name" value="Pirin_N_dom"/>
</dbReference>
<keyword evidence="7" id="KW-1185">Reference proteome</keyword>
<dbReference type="InterPro" id="IPR041602">
    <property type="entry name" value="Quercetinase_C"/>
</dbReference>
<dbReference type="PANTHER" id="PTHR43212">
    <property type="entry name" value="QUERCETIN 2,3-DIOXYGENASE"/>
    <property type="match status" value="1"/>
</dbReference>
<evidence type="ECO:0000256" key="1">
    <source>
        <dbReference type="ARBA" id="ARBA00008416"/>
    </source>
</evidence>
<dbReference type="InterPro" id="IPR012093">
    <property type="entry name" value="Pirin"/>
</dbReference>
<comment type="similarity">
    <text evidence="1 3">Belongs to the pirin family.</text>
</comment>
<dbReference type="EMBL" id="HG966617">
    <property type="protein sequence ID" value="CDO58777.1"/>
    <property type="molecule type" value="Genomic_DNA"/>
</dbReference>
<evidence type="ECO:0000313" key="6">
    <source>
        <dbReference type="EMBL" id="CDO58777.1"/>
    </source>
</evidence>
<feature type="binding site" evidence="2">
    <location>
        <position position="61"/>
    </location>
    <ligand>
        <name>Fe cation</name>
        <dbReference type="ChEBI" id="CHEBI:24875"/>
    </ligand>
</feature>
<dbReference type="Pfam" id="PF02678">
    <property type="entry name" value="Pirin"/>
    <property type="match status" value="1"/>
</dbReference>
<feature type="binding site" evidence="2">
    <location>
        <position position="105"/>
    </location>
    <ligand>
        <name>Fe cation</name>
        <dbReference type="ChEBI" id="CHEBI:24875"/>
    </ligand>
</feature>
<proteinExistence type="inferred from homology"/>
<dbReference type="GO" id="GO:0046872">
    <property type="term" value="F:metal ion binding"/>
    <property type="evidence" value="ECO:0007669"/>
    <property type="project" value="UniProtKB-KW"/>
</dbReference>
<dbReference type="KEGG" id="pect:BN1012_Phect563"/>
<comment type="cofactor">
    <cofactor evidence="2">
        <name>Fe cation</name>
        <dbReference type="ChEBI" id="CHEBI:24875"/>
    </cofactor>
    <text evidence="2">Binds 1 Fe cation per subunit.</text>
</comment>
<organism evidence="6 7">
    <name type="scientific">Candidatus Phaeomarinibacter ectocarpi</name>
    <dbReference type="NCBI Taxonomy" id="1458461"/>
    <lineage>
        <taxon>Bacteria</taxon>
        <taxon>Pseudomonadati</taxon>
        <taxon>Pseudomonadota</taxon>
        <taxon>Alphaproteobacteria</taxon>
        <taxon>Hyphomicrobiales</taxon>
        <taxon>Parvibaculaceae</taxon>
        <taxon>Candidatus Phaeomarinibacter</taxon>
    </lineage>
</organism>
<reference evidence="6 7" key="1">
    <citation type="journal article" date="2014" name="Front. Genet.">
        <title>Genome and metabolic network of "Candidatus Phaeomarinobacter ectocarpi" Ec32, a new candidate genus of Alphaproteobacteria frequently associated with brown algae.</title>
        <authorList>
            <person name="Dittami S.M."/>
            <person name="Barbeyron T."/>
            <person name="Boyen C."/>
            <person name="Cambefort J."/>
            <person name="Collet G."/>
            <person name="Delage L."/>
            <person name="Gobet A."/>
            <person name="Groisillier A."/>
            <person name="Leblanc C."/>
            <person name="Michel G."/>
            <person name="Scornet D."/>
            <person name="Siegel A."/>
            <person name="Tapia J.E."/>
            <person name="Tonon T."/>
        </authorList>
    </citation>
    <scope>NUCLEOTIDE SEQUENCE [LARGE SCALE GENOMIC DNA]</scope>
    <source>
        <strain evidence="6 7">Ec32</strain>
    </source>
</reference>
<keyword evidence="2" id="KW-0479">Metal-binding</keyword>
<dbReference type="PANTHER" id="PTHR43212:SF3">
    <property type="entry name" value="QUERCETIN 2,3-DIOXYGENASE"/>
    <property type="match status" value="1"/>
</dbReference>
<protein>
    <submittedName>
        <fullName evidence="6">Pirin</fullName>
    </submittedName>
</protein>
<feature type="domain" description="Quercetin 2,3-dioxygenase C-terminal cupin" evidence="5">
    <location>
        <begin position="150"/>
        <end position="236"/>
    </location>
</feature>
<evidence type="ECO:0000256" key="2">
    <source>
        <dbReference type="PIRSR" id="PIRSR006232-1"/>
    </source>
</evidence>
<dbReference type="Pfam" id="PF17954">
    <property type="entry name" value="Pirin_C_2"/>
    <property type="match status" value="1"/>
</dbReference>
<dbReference type="SUPFAM" id="SSF51182">
    <property type="entry name" value="RmlC-like cupins"/>
    <property type="match status" value="1"/>
</dbReference>
<evidence type="ECO:0000259" key="5">
    <source>
        <dbReference type="Pfam" id="PF17954"/>
    </source>
</evidence>
<accession>X5MC42</accession>
<dbReference type="InterPro" id="IPR014710">
    <property type="entry name" value="RmlC-like_jellyroll"/>
</dbReference>
<gene>
    <name evidence="6" type="ORF">BN1012_Phect563</name>
</gene>
<dbReference type="AlphaFoldDB" id="X5MC42"/>
<dbReference type="Proteomes" id="UP000032160">
    <property type="component" value="Chromosome I"/>
</dbReference>
<dbReference type="PIRSF" id="PIRSF006232">
    <property type="entry name" value="Pirin"/>
    <property type="match status" value="1"/>
</dbReference>
<feature type="binding site" evidence="2">
    <location>
        <position position="107"/>
    </location>
    <ligand>
        <name>Fe cation</name>
        <dbReference type="ChEBI" id="CHEBI:24875"/>
    </ligand>
</feature>
<evidence type="ECO:0000313" key="7">
    <source>
        <dbReference type="Proteomes" id="UP000032160"/>
    </source>
</evidence>
<dbReference type="STRING" id="1458461.BN1012_Phect563"/>
<feature type="domain" description="Pirin N-terminal" evidence="4">
    <location>
        <begin position="18"/>
        <end position="122"/>
    </location>
</feature>
<feature type="binding site" evidence="2">
    <location>
        <position position="63"/>
    </location>
    <ligand>
        <name>Fe cation</name>
        <dbReference type="ChEBI" id="CHEBI:24875"/>
    </ligand>
</feature>